<name>A0A1W6MJ58_9FLAO</name>
<dbReference type="STRING" id="331648.BST97_06275"/>
<reference evidence="2 3" key="1">
    <citation type="submission" date="2016-11" db="EMBL/GenBank/DDBJ databases">
        <title>Trade-off between light-utilization and light-protection in marine flavobacteria.</title>
        <authorList>
            <person name="Kumagai Y."/>
        </authorList>
    </citation>
    <scope>NUCLEOTIDE SEQUENCE [LARGE SCALE GENOMIC DNA]</scope>
    <source>
        <strain evidence="2 3">JCM 13191</strain>
    </source>
</reference>
<dbReference type="SUPFAM" id="SSF53448">
    <property type="entry name" value="Nucleotide-diphospho-sugar transferases"/>
    <property type="match status" value="1"/>
</dbReference>
<dbReference type="PANTHER" id="PTHR22916">
    <property type="entry name" value="GLYCOSYLTRANSFERASE"/>
    <property type="match status" value="1"/>
</dbReference>
<sequence>MISICIPCYNDNPSHLVESLMKQMDSVQEFTEIIIYDDASQQVFEDIPHPKIRILRGEENIGDYAARKLLANKSSNRYILFLDADLGMAKNDFLKVYAEACHTNYDVIYGGICYCQDKPEKSQILRWKYGKSREEKKNIPREKLYECFVSASFLVDKEFFLSITENQLPNIYGSDLYLAAQFKREKASINFIHNPICHKGLETSIEFLAKSKTAVLATYILMKDEVIPHDHRPIQRAYLLLKKMKSTLIISKTISYLEKYLTRNLLSREPRLLFLDMIKLNEYIKLARSKPENSLIKQ</sequence>
<protein>
    <recommendedName>
        <fullName evidence="1">Glycosyltransferase 2-like domain-containing protein</fullName>
    </recommendedName>
</protein>
<dbReference type="Pfam" id="PF00535">
    <property type="entry name" value="Glycos_transf_2"/>
    <property type="match status" value="1"/>
</dbReference>
<evidence type="ECO:0000313" key="3">
    <source>
        <dbReference type="Proteomes" id="UP000193431"/>
    </source>
</evidence>
<dbReference type="EMBL" id="CP019344">
    <property type="protein sequence ID" value="ARN77630.1"/>
    <property type="molecule type" value="Genomic_DNA"/>
</dbReference>
<accession>A0A1W6MJ58</accession>
<evidence type="ECO:0000313" key="2">
    <source>
        <dbReference type="EMBL" id="ARN77630.1"/>
    </source>
</evidence>
<dbReference type="InterPro" id="IPR029044">
    <property type="entry name" value="Nucleotide-diphossugar_trans"/>
</dbReference>
<dbReference type="OrthoDB" id="761861at2"/>
<dbReference type="AlphaFoldDB" id="A0A1W6MJ58"/>
<proteinExistence type="predicted"/>
<dbReference type="CDD" id="cd00761">
    <property type="entry name" value="Glyco_tranf_GTA_type"/>
    <property type="match status" value="1"/>
</dbReference>
<evidence type="ECO:0000259" key="1">
    <source>
        <dbReference type="Pfam" id="PF00535"/>
    </source>
</evidence>
<feature type="domain" description="Glycosyltransferase 2-like" evidence="1">
    <location>
        <begin position="3"/>
        <end position="153"/>
    </location>
</feature>
<dbReference type="InterPro" id="IPR001173">
    <property type="entry name" value="Glyco_trans_2-like"/>
</dbReference>
<keyword evidence="3" id="KW-1185">Reference proteome</keyword>
<dbReference type="RefSeq" id="WP_085766430.1">
    <property type="nucleotide sequence ID" value="NZ_CP019344.1"/>
</dbReference>
<organism evidence="2 3">
    <name type="scientific">Nonlabens spongiae</name>
    <dbReference type="NCBI Taxonomy" id="331648"/>
    <lineage>
        <taxon>Bacteria</taxon>
        <taxon>Pseudomonadati</taxon>
        <taxon>Bacteroidota</taxon>
        <taxon>Flavobacteriia</taxon>
        <taxon>Flavobacteriales</taxon>
        <taxon>Flavobacteriaceae</taxon>
        <taxon>Nonlabens</taxon>
    </lineage>
</organism>
<dbReference type="Gene3D" id="3.90.550.10">
    <property type="entry name" value="Spore Coat Polysaccharide Biosynthesis Protein SpsA, Chain A"/>
    <property type="match status" value="1"/>
</dbReference>
<dbReference type="GO" id="GO:0016758">
    <property type="term" value="F:hexosyltransferase activity"/>
    <property type="evidence" value="ECO:0007669"/>
    <property type="project" value="UniProtKB-ARBA"/>
</dbReference>
<dbReference type="Proteomes" id="UP000193431">
    <property type="component" value="Chromosome"/>
</dbReference>
<gene>
    <name evidence="2" type="ORF">BST97_06275</name>
</gene>